<dbReference type="SUPFAM" id="SSF109604">
    <property type="entry name" value="HD-domain/PDEase-like"/>
    <property type="match status" value="1"/>
</dbReference>
<evidence type="ECO:0000313" key="4">
    <source>
        <dbReference type="EMBL" id="WPB83555.1"/>
    </source>
</evidence>
<dbReference type="EMBL" id="CP137852">
    <property type="protein sequence ID" value="WPB83555.1"/>
    <property type="molecule type" value="Genomic_DNA"/>
</dbReference>
<dbReference type="Gene3D" id="1.10.3210.10">
    <property type="entry name" value="Hypothetical protein af1432"/>
    <property type="match status" value="1"/>
</dbReference>
<evidence type="ECO:0000256" key="2">
    <source>
        <dbReference type="ARBA" id="ARBA00022801"/>
    </source>
</evidence>
<protein>
    <submittedName>
        <fullName evidence="4">HD domain-containing protein</fullName>
    </submittedName>
</protein>
<feature type="domain" description="HD" evidence="3">
    <location>
        <begin position="15"/>
        <end position="166"/>
    </location>
</feature>
<dbReference type="InterPro" id="IPR039356">
    <property type="entry name" value="YfbR/HDDC2"/>
</dbReference>
<accession>A0ABZ0PD32</accession>
<organism evidence="4 5">
    <name type="scientific">Sediminicoccus rosea</name>
    <dbReference type="NCBI Taxonomy" id="1225128"/>
    <lineage>
        <taxon>Bacteria</taxon>
        <taxon>Pseudomonadati</taxon>
        <taxon>Pseudomonadota</taxon>
        <taxon>Alphaproteobacteria</taxon>
        <taxon>Acetobacterales</taxon>
        <taxon>Roseomonadaceae</taxon>
        <taxon>Sediminicoccus</taxon>
    </lineage>
</organism>
<keyword evidence="5" id="KW-1185">Reference proteome</keyword>
<evidence type="ECO:0000313" key="5">
    <source>
        <dbReference type="Proteomes" id="UP001305521"/>
    </source>
</evidence>
<gene>
    <name evidence="4" type="ORF">R9Z33_15745</name>
</gene>
<reference evidence="4 5" key="1">
    <citation type="submission" date="2023-11" db="EMBL/GenBank/DDBJ databases">
        <title>Arctic aerobic anoxygenic photoheterotroph Sediminicoccus rosea KRV36 adapts its photosynthesis to long days of polar summer.</title>
        <authorList>
            <person name="Tomasch J."/>
            <person name="Kopejtka K."/>
            <person name="Bily T."/>
            <person name="Gardiner A.T."/>
            <person name="Gardian Z."/>
            <person name="Shivaramu S."/>
            <person name="Koblizek M."/>
            <person name="Engelhardt F."/>
            <person name="Kaftan D."/>
        </authorList>
    </citation>
    <scope>NUCLEOTIDE SEQUENCE [LARGE SCALE GENOMIC DNA]</scope>
    <source>
        <strain evidence="4 5">R-30</strain>
    </source>
</reference>
<dbReference type="InterPro" id="IPR006674">
    <property type="entry name" value="HD_domain"/>
</dbReference>
<proteinExistence type="predicted"/>
<evidence type="ECO:0000259" key="3">
    <source>
        <dbReference type="Pfam" id="PF13023"/>
    </source>
</evidence>
<keyword evidence="2" id="KW-0378">Hydrolase</keyword>
<sequence>MSGRQDALLGFITLADRLKHVLRASRTGERRENAGEHAWHVALIAVLLADEVEPRPDMARVLSMIAIHDVIEIEAGDTFAFDEAGLLTQAAREQAAAERIFGMLPPDLATRLHALWREFEAQETPEARFAMGCDRLQGFAQQVECGAPAWAEVGLTRARSLRRMQPAIDLGPPFAPMIMALYERAMREGLLLP</sequence>
<name>A0ABZ0PD32_9PROT</name>
<dbReference type="Pfam" id="PF13023">
    <property type="entry name" value="HD_3"/>
    <property type="match status" value="1"/>
</dbReference>
<dbReference type="RefSeq" id="WP_318647530.1">
    <property type="nucleotide sequence ID" value="NZ_CP137852.1"/>
</dbReference>
<evidence type="ECO:0000256" key="1">
    <source>
        <dbReference type="ARBA" id="ARBA00022723"/>
    </source>
</evidence>
<dbReference type="PANTHER" id="PTHR11845">
    <property type="entry name" value="5'-DEOXYNUCLEOTIDASE HDDC2"/>
    <property type="match status" value="1"/>
</dbReference>
<dbReference type="PANTHER" id="PTHR11845:SF13">
    <property type="entry name" value="5'-DEOXYNUCLEOTIDASE HDDC2"/>
    <property type="match status" value="1"/>
</dbReference>
<keyword evidence="1" id="KW-0479">Metal-binding</keyword>
<dbReference type="Proteomes" id="UP001305521">
    <property type="component" value="Chromosome"/>
</dbReference>